<keyword evidence="2" id="KW-1185">Reference proteome</keyword>
<sequence>MDDLKQTLDTFSEDDKRELAVFIKRQKKKKQRKDLELFQLLQHSQMYTSDQLISRLYPNAPNPVAYYALRKRLLRHLTDFILLKRLQEDITAASSIMGMLSLASYLFDARVDKLAWTHLRKAEKLALANEQYDLLNAVYNLQIEKADSEFADSLDLIIEKRNENKKIADEDERANIANSIINQRLHAVRRQGSDLNFDKIIQDVLRSYDLSEAVSKRPSLLYKLMSITRSAILARKDFLSFEPYIINQYHEAEQRYGFRKAHQNYKLSLLYMIAHVLYRNKKFSKSMHYLGLLKQGIDGEGKSHNIIFYPRYTFLMVANLVFLRRNEEAIELMENLLYKSKLTLSTKDQLTAQMGLSFNYFVQGAYVKANRVLLNIKRSDKWCEGKMGREWVLKKNLGELILQYELGNEDLVLNKIRSFERTFGSLLKEPGYQNVKRYLQLIKYMLDQPEAIETSGFMQHVEGTLEFTTFEGTDIQEMSFYAWLKAKMLRRPYYTVLLELANSAWENSLKNE</sequence>
<organism evidence="1 2">
    <name type="scientific">Pontibacter locisalis</name>
    <dbReference type="NCBI Taxonomy" id="1719035"/>
    <lineage>
        <taxon>Bacteria</taxon>
        <taxon>Pseudomonadati</taxon>
        <taxon>Bacteroidota</taxon>
        <taxon>Cytophagia</taxon>
        <taxon>Cytophagales</taxon>
        <taxon>Hymenobacteraceae</taxon>
        <taxon>Pontibacter</taxon>
    </lineage>
</organism>
<evidence type="ECO:0000313" key="2">
    <source>
        <dbReference type="Proteomes" id="UP001597544"/>
    </source>
</evidence>
<protein>
    <submittedName>
        <fullName evidence="1">Uncharacterized protein</fullName>
    </submittedName>
</protein>
<dbReference type="EMBL" id="JBHULU010000012">
    <property type="protein sequence ID" value="MFD2514014.1"/>
    <property type="molecule type" value="Genomic_DNA"/>
</dbReference>
<name>A0ABW5ILB7_9BACT</name>
<dbReference type="RefSeq" id="WP_377505725.1">
    <property type="nucleotide sequence ID" value="NZ_JBHULU010000012.1"/>
</dbReference>
<proteinExistence type="predicted"/>
<reference evidence="2" key="1">
    <citation type="journal article" date="2019" name="Int. J. Syst. Evol. Microbiol.">
        <title>The Global Catalogue of Microorganisms (GCM) 10K type strain sequencing project: providing services to taxonomists for standard genome sequencing and annotation.</title>
        <authorList>
            <consortium name="The Broad Institute Genomics Platform"/>
            <consortium name="The Broad Institute Genome Sequencing Center for Infectious Disease"/>
            <person name="Wu L."/>
            <person name="Ma J."/>
        </authorList>
    </citation>
    <scope>NUCLEOTIDE SEQUENCE [LARGE SCALE GENOMIC DNA]</scope>
    <source>
        <strain evidence="2">KCTC 42498</strain>
    </source>
</reference>
<dbReference type="Proteomes" id="UP001597544">
    <property type="component" value="Unassembled WGS sequence"/>
</dbReference>
<gene>
    <name evidence="1" type="ORF">ACFSRY_09065</name>
</gene>
<comment type="caution">
    <text evidence="1">The sequence shown here is derived from an EMBL/GenBank/DDBJ whole genome shotgun (WGS) entry which is preliminary data.</text>
</comment>
<evidence type="ECO:0000313" key="1">
    <source>
        <dbReference type="EMBL" id="MFD2514014.1"/>
    </source>
</evidence>
<accession>A0ABW5ILB7</accession>